<evidence type="ECO:0000256" key="1">
    <source>
        <dbReference type="ARBA" id="ARBA00007435"/>
    </source>
</evidence>
<dbReference type="Gene3D" id="3.40.1440.10">
    <property type="entry name" value="GIY-YIG endonuclease"/>
    <property type="match status" value="1"/>
</dbReference>
<dbReference type="CDD" id="cd10456">
    <property type="entry name" value="GIY-YIG_UPF0213"/>
    <property type="match status" value="1"/>
</dbReference>
<keyword evidence="4" id="KW-1185">Reference proteome</keyword>
<keyword evidence="3" id="KW-0255">Endonuclease</keyword>
<dbReference type="PROSITE" id="PS50164">
    <property type="entry name" value="GIY_YIG"/>
    <property type="match status" value="1"/>
</dbReference>
<dbReference type="GO" id="GO:0004519">
    <property type="term" value="F:endonuclease activity"/>
    <property type="evidence" value="ECO:0007669"/>
    <property type="project" value="UniProtKB-KW"/>
</dbReference>
<sequence length="85" mass="9945">MNYTYILKCGDGSLYTGWTNNLEKRIIDHNMGKGAKYTRARLPVVLAYYEEFETKAEAMRREYAIKHLNREEKLKLLESQAPDSV</sequence>
<keyword evidence="3" id="KW-0378">Hydrolase</keyword>
<evidence type="ECO:0000313" key="4">
    <source>
        <dbReference type="Proteomes" id="UP000184301"/>
    </source>
</evidence>
<keyword evidence="3" id="KW-0540">Nuclease</keyword>
<dbReference type="InterPro" id="IPR035901">
    <property type="entry name" value="GIY-YIG_endonuc_sf"/>
</dbReference>
<dbReference type="AlphaFoldDB" id="A0A1M6P4C8"/>
<dbReference type="InterPro" id="IPR050190">
    <property type="entry name" value="UPF0213_domain"/>
</dbReference>
<dbReference type="Proteomes" id="UP000184301">
    <property type="component" value="Unassembled WGS sequence"/>
</dbReference>
<dbReference type="Pfam" id="PF01541">
    <property type="entry name" value="GIY-YIG"/>
    <property type="match status" value="1"/>
</dbReference>
<dbReference type="STRING" id="1121950.SAMN02745243_02009"/>
<dbReference type="SMART" id="SM00465">
    <property type="entry name" value="GIYc"/>
    <property type="match status" value="1"/>
</dbReference>
<reference evidence="3 4" key="1">
    <citation type="submission" date="2016-11" db="EMBL/GenBank/DDBJ databases">
        <authorList>
            <person name="Jaros S."/>
            <person name="Januszkiewicz K."/>
            <person name="Wedrychowicz H."/>
        </authorList>
    </citation>
    <scope>NUCLEOTIDE SEQUENCE [LARGE SCALE GENOMIC DNA]</scope>
    <source>
        <strain evidence="3 4">DSM 15480</strain>
    </source>
</reference>
<protein>
    <submittedName>
        <fullName evidence="3">Putative endonuclease</fullName>
    </submittedName>
</protein>
<dbReference type="OrthoDB" id="9807770at2"/>
<dbReference type="SUPFAM" id="SSF82771">
    <property type="entry name" value="GIY-YIG endonuclease"/>
    <property type="match status" value="1"/>
</dbReference>
<dbReference type="EMBL" id="FQZY01000026">
    <property type="protein sequence ID" value="SHK02784.1"/>
    <property type="molecule type" value="Genomic_DNA"/>
</dbReference>
<proteinExistence type="inferred from homology"/>
<organism evidence="3 4">
    <name type="scientific">Hespellia stercorisuis DSM 15480</name>
    <dbReference type="NCBI Taxonomy" id="1121950"/>
    <lineage>
        <taxon>Bacteria</taxon>
        <taxon>Bacillati</taxon>
        <taxon>Bacillota</taxon>
        <taxon>Clostridia</taxon>
        <taxon>Lachnospirales</taxon>
        <taxon>Lachnospiraceae</taxon>
        <taxon>Hespellia</taxon>
    </lineage>
</organism>
<dbReference type="RefSeq" id="WP_073109484.1">
    <property type="nucleotide sequence ID" value="NZ_FQZY01000026.1"/>
</dbReference>
<evidence type="ECO:0000313" key="3">
    <source>
        <dbReference type="EMBL" id="SHK02784.1"/>
    </source>
</evidence>
<comment type="similarity">
    <text evidence="1">Belongs to the UPF0213 family.</text>
</comment>
<dbReference type="PANTHER" id="PTHR34477">
    <property type="entry name" value="UPF0213 PROTEIN YHBQ"/>
    <property type="match status" value="1"/>
</dbReference>
<evidence type="ECO:0000259" key="2">
    <source>
        <dbReference type="PROSITE" id="PS50164"/>
    </source>
</evidence>
<accession>A0A1M6P4C8</accession>
<dbReference type="InterPro" id="IPR000305">
    <property type="entry name" value="GIY-YIG_endonuc"/>
</dbReference>
<dbReference type="PANTHER" id="PTHR34477:SF1">
    <property type="entry name" value="UPF0213 PROTEIN YHBQ"/>
    <property type="match status" value="1"/>
</dbReference>
<feature type="domain" description="GIY-YIG" evidence="2">
    <location>
        <begin position="1"/>
        <end position="75"/>
    </location>
</feature>
<gene>
    <name evidence="3" type="ORF">SAMN02745243_02009</name>
</gene>
<name>A0A1M6P4C8_9FIRM</name>